<keyword evidence="3" id="KW-0472">Membrane</keyword>
<keyword evidence="2" id="KW-0808">Transferase</keyword>
<evidence type="ECO:0000313" key="7">
    <source>
        <dbReference type="Proteomes" id="UP000034069"/>
    </source>
</evidence>
<feature type="domain" description="Glycosyl transferase family 28 C-terminal" evidence="5">
    <location>
        <begin position="182"/>
        <end position="332"/>
    </location>
</feature>
<keyword evidence="1" id="KW-0328">Glycosyltransferase</keyword>
<dbReference type="GO" id="GO:1901137">
    <property type="term" value="P:carbohydrate derivative biosynthetic process"/>
    <property type="evidence" value="ECO:0007669"/>
    <property type="project" value="UniProtKB-ARBA"/>
</dbReference>
<gene>
    <name evidence="6" type="ORF">UW23_C0037G0007</name>
</gene>
<dbReference type="Pfam" id="PF04101">
    <property type="entry name" value="Glyco_tran_28_C"/>
    <property type="match status" value="1"/>
</dbReference>
<organism evidence="6 7">
    <name type="scientific">Candidatus Collierbacteria bacterium GW2011_GWA1_44_12</name>
    <dbReference type="NCBI Taxonomy" id="1618376"/>
    <lineage>
        <taxon>Bacteria</taxon>
        <taxon>Candidatus Collieribacteriota</taxon>
    </lineage>
</organism>
<sequence>MKPTIAFTGGHHNSALVVAKELRKEGYQIIWFGHKFTSRGDKSLSAEYQEVTASNIKFLELKTGKFYRKSGGDWLMIAFGFIQSLLYLIRYRPSLIFSSGGYLSVPIVITGWLLSIPSLTHEQTVVAGWANRAISPFVRKILLTHESSLKNFPKGKSVVVGLPVRKEILSRKYTKAFSPPLIYITCGKQGSHVINQEIFPIIPELVKKYTVVHQTGANTETKDMEKARRLKDKLGDLRDRYQYAPYFFAQQAATYLRSAKIIVSRAGAHNSYELLVLGKRAILIPIPWVSHNEQLLNAQLVAKNTGSLILEEKDLTPESLLKAIIELGKSPKVKPSVKLPIDATKKIISIIHQYI</sequence>
<dbReference type="InterPro" id="IPR007235">
    <property type="entry name" value="Glyco_trans_28_C"/>
</dbReference>
<feature type="transmembrane region" description="Helical" evidence="3">
    <location>
        <begin position="71"/>
        <end position="89"/>
    </location>
</feature>
<feature type="transmembrane region" description="Helical" evidence="3">
    <location>
        <begin position="95"/>
        <end position="114"/>
    </location>
</feature>
<keyword evidence="3" id="KW-0812">Transmembrane</keyword>
<dbReference type="EMBL" id="LCHN01000037">
    <property type="protein sequence ID" value="KKT34466.1"/>
    <property type="molecule type" value="Genomic_DNA"/>
</dbReference>
<comment type="caution">
    <text evidence="6">The sequence shown here is derived from an EMBL/GenBank/DDBJ whole genome shotgun (WGS) entry which is preliminary data.</text>
</comment>
<dbReference type="AlphaFoldDB" id="A0A0G1GHP3"/>
<evidence type="ECO:0008006" key="8">
    <source>
        <dbReference type="Google" id="ProtNLM"/>
    </source>
</evidence>
<evidence type="ECO:0000313" key="6">
    <source>
        <dbReference type="EMBL" id="KKT34466.1"/>
    </source>
</evidence>
<reference evidence="6 7" key="1">
    <citation type="journal article" date="2015" name="Nature">
        <title>rRNA introns, odd ribosomes, and small enigmatic genomes across a large radiation of phyla.</title>
        <authorList>
            <person name="Brown C.T."/>
            <person name="Hug L.A."/>
            <person name="Thomas B.C."/>
            <person name="Sharon I."/>
            <person name="Castelle C.J."/>
            <person name="Singh A."/>
            <person name="Wilkins M.J."/>
            <person name="Williams K.H."/>
            <person name="Banfield J.F."/>
        </authorList>
    </citation>
    <scope>NUCLEOTIDE SEQUENCE [LARGE SCALE GENOMIC DNA]</scope>
</reference>
<dbReference type="SUPFAM" id="SSF53756">
    <property type="entry name" value="UDP-Glycosyltransferase/glycogen phosphorylase"/>
    <property type="match status" value="1"/>
</dbReference>
<evidence type="ECO:0000259" key="4">
    <source>
        <dbReference type="Pfam" id="PF03033"/>
    </source>
</evidence>
<keyword evidence="3" id="KW-1133">Transmembrane helix</keyword>
<accession>A0A0G1GHP3</accession>
<dbReference type="PANTHER" id="PTHR21015">
    <property type="entry name" value="UDP-N-ACETYLGLUCOSAMINE--N-ACETYLMURAMYL-(PENTAPEPTIDE) PYROPHOSPHORYL-UNDECAPRENOL N-ACETYLGLUCOSAMINE TRANSFERASE 1"/>
    <property type="match status" value="1"/>
</dbReference>
<dbReference type="CDD" id="cd03785">
    <property type="entry name" value="GT28_MurG"/>
    <property type="match status" value="1"/>
</dbReference>
<dbReference type="GO" id="GO:0005975">
    <property type="term" value="P:carbohydrate metabolic process"/>
    <property type="evidence" value="ECO:0007669"/>
    <property type="project" value="InterPro"/>
</dbReference>
<dbReference type="InterPro" id="IPR004276">
    <property type="entry name" value="GlycoTrans_28_N"/>
</dbReference>
<proteinExistence type="predicted"/>
<evidence type="ECO:0000259" key="5">
    <source>
        <dbReference type="Pfam" id="PF04101"/>
    </source>
</evidence>
<feature type="domain" description="Glycosyltransferase family 28 N-terminal" evidence="4">
    <location>
        <begin position="8"/>
        <end position="142"/>
    </location>
</feature>
<dbReference type="Pfam" id="PF03033">
    <property type="entry name" value="Glyco_transf_28"/>
    <property type="match status" value="1"/>
</dbReference>
<evidence type="ECO:0000256" key="1">
    <source>
        <dbReference type="ARBA" id="ARBA00022676"/>
    </source>
</evidence>
<name>A0A0G1GHP3_9BACT</name>
<dbReference type="GO" id="GO:0016758">
    <property type="term" value="F:hexosyltransferase activity"/>
    <property type="evidence" value="ECO:0007669"/>
    <property type="project" value="InterPro"/>
</dbReference>
<dbReference type="Proteomes" id="UP000034069">
    <property type="component" value="Unassembled WGS sequence"/>
</dbReference>
<protein>
    <recommendedName>
        <fullName evidence="8">Undecaprenyldiphospho-muramoylpentapeptide beta-N-acetylglucosaminyltransferase</fullName>
    </recommendedName>
</protein>
<evidence type="ECO:0000256" key="3">
    <source>
        <dbReference type="SAM" id="Phobius"/>
    </source>
</evidence>
<evidence type="ECO:0000256" key="2">
    <source>
        <dbReference type="ARBA" id="ARBA00022679"/>
    </source>
</evidence>
<dbReference type="PANTHER" id="PTHR21015:SF22">
    <property type="entry name" value="GLYCOSYLTRANSFERASE"/>
    <property type="match status" value="1"/>
</dbReference>
<dbReference type="Gene3D" id="3.40.50.2000">
    <property type="entry name" value="Glycogen Phosphorylase B"/>
    <property type="match status" value="2"/>
</dbReference>